<keyword evidence="10" id="KW-0239">DNA-directed DNA polymerase</keyword>
<evidence type="ECO:0000259" key="16">
    <source>
        <dbReference type="Pfam" id="PF14579"/>
    </source>
</evidence>
<dbReference type="Proteomes" id="UP000056209">
    <property type="component" value="Unassembled WGS sequence"/>
</dbReference>
<dbReference type="Pfam" id="PF17657">
    <property type="entry name" value="DNA_pol3_finger"/>
    <property type="match status" value="1"/>
</dbReference>
<feature type="domain" description="Bacterial DNA polymerase III alpha subunit NTPase" evidence="15">
    <location>
        <begin position="298"/>
        <end position="558"/>
    </location>
</feature>
<dbReference type="InterPro" id="IPR011708">
    <property type="entry name" value="DNA_pol3_alpha_NTPase_dom"/>
</dbReference>
<feature type="domain" description="DNA polymerase III alpha subunit finger" evidence="17">
    <location>
        <begin position="562"/>
        <end position="724"/>
    </location>
</feature>
<evidence type="ECO:0000313" key="18">
    <source>
        <dbReference type="EMBL" id="GAQ23558.1"/>
    </source>
</evidence>
<comment type="subcellular location">
    <subcellularLocation>
        <location evidence="1">Cytoplasm</location>
    </subcellularLocation>
</comment>
<keyword evidence="9" id="KW-0227">DNA damage</keyword>
<keyword evidence="8" id="KW-0235">DNA replication</keyword>
<feature type="domain" description="PHP" evidence="14">
    <location>
        <begin position="13"/>
        <end position="175"/>
    </location>
</feature>
<evidence type="ECO:0000256" key="8">
    <source>
        <dbReference type="ARBA" id="ARBA00022705"/>
    </source>
</evidence>
<evidence type="ECO:0000259" key="14">
    <source>
        <dbReference type="Pfam" id="PF02811"/>
    </source>
</evidence>
<dbReference type="Gene3D" id="3.20.20.140">
    <property type="entry name" value="Metal-dependent hydrolases"/>
    <property type="match status" value="1"/>
</dbReference>
<dbReference type="GO" id="GO:0005737">
    <property type="term" value="C:cytoplasm"/>
    <property type="evidence" value="ECO:0007669"/>
    <property type="project" value="UniProtKB-SubCell"/>
</dbReference>
<keyword evidence="6" id="KW-0808">Transferase</keyword>
<dbReference type="PANTHER" id="PTHR32294">
    <property type="entry name" value="DNA POLYMERASE III SUBUNIT ALPHA"/>
    <property type="match status" value="1"/>
</dbReference>
<name>A0A100HMR8_9DEIO</name>
<protein>
    <recommendedName>
        <fullName evidence="4">Error-prone DNA polymerase</fullName>
        <ecNumber evidence="3">2.7.7.7</ecNumber>
    </recommendedName>
</protein>
<keyword evidence="11" id="KW-0234">DNA repair</keyword>
<comment type="similarity">
    <text evidence="2">Belongs to the DNA polymerase type-C family. DnaE2 subfamily.</text>
</comment>
<dbReference type="EC" id="2.7.7.7" evidence="3"/>
<dbReference type="InterPro" id="IPR004013">
    <property type="entry name" value="PHP_dom"/>
</dbReference>
<feature type="domain" description="OB" evidence="13">
    <location>
        <begin position="969"/>
        <end position="1038"/>
    </location>
</feature>
<dbReference type="GO" id="GO:0003887">
    <property type="term" value="F:DNA-directed DNA polymerase activity"/>
    <property type="evidence" value="ECO:0007669"/>
    <property type="project" value="UniProtKB-KW"/>
</dbReference>
<dbReference type="GO" id="GO:0008408">
    <property type="term" value="F:3'-5' exonuclease activity"/>
    <property type="evidence" value="ECO:0007669"/>
    <property type="project" value="InterPro"/>
</dbReference>
<dbReference type="OrthoDB" id="9803237at2"/>
<evidence type="ECO:0000256" key="4">
    <source>
        <dbReference type="ARBA" id="ARBA00017273"/>
    </source>
</evidence>
<dbReference type="Pfam" id="PF01336">
    <property type="entry name" value="tRNA_anti-codon"/>
    <property type="match status" value="1"/>
</dbReference>
<evidence type="ECO:0000313" key="19">
    <source>
        <dbReference type="Proteomes" id="UP000056209"/>
    </source>
</evidence>
<evidence type="ECO:0000256" key="5">
    <source>
        <dbReference type="ARBA" id="ARBA00022490"/>
    </source>
</evidence>
<dbReference type="PANTHER" id="PTHR32294:SF4">
    <property type="entry name" value="ERROR-PRONE DNA POLYMERASE"/>
    <property type="match status" value="1"/>
</dbReference>
<keyword evidence="7" id="KW-0548">Nucleotidyltransferase</keyword>
<dbReference type="EMBL" id="BCMS01000003">
    <property type="protein sequence ID" value="GAQ23558.1"/>
    <property type="molecule type" value="Genomic_DNA"/>
</dbReference>
<evidence type="ECO:0000259" key="17">
    <source>
        <dbReference type="Pfam" id="PF17657"/>
    </source>
</evidence>
<evidence type="ECO:0000256" key="2">
    <source>
        <dbReference type="ARBA" id="ARBA00007391"/>
    </source>
</evidence>
<proteinExistence type="inferred from homology"/>
<reference evidence="19" key="1">
    <citation type="submission" date="2015-11" db="EMBL/GenBank/DDBJ databases">
        <title>Draft Genome Sequence of the Radioresistant Bacterium Deinococcus grandis, Isolated from Freshwater Fish in Japan.</title>
        <authorList>
            <person name="Satoh K."/>
            <person name="Onodera T."/>
            <person name="Omoso K."/>
            <person name="Takeda-Yano K."/>
            <person name="Katayama T."/>
            <person name="Oono Y."/>
            <person name="Narumi I."/>
        </authorList>
    </citation>
    <scope>NUCLEOTIDE SEQUENCE [LARGE SCALE GENOMIC DNA]</scope>
    <source>
        <strain evidence="19">ATCC 43672</strain>
    </source>
</reference>
<evidence type="ECO:0000256" key="1">
    <source>
        <dbReference type="ARBA" id="ARBA00004496"/>
    </source>
</evidence>
<evidence type="ECO:0000256" key="3">
    <source>
        <dbReference type="ARBA" id="ARBA00012417"/>
    </source>
</evidence>
<dbReference type="GO" id="GO:0006281">
    <property type="term" value="P:DNA repair"/>
    <property type="evidence" value="ECO:0007669"/>
    <property type="project" value="UniProtKB-KW"/>
</dbReference>
<feature type="domain" description="DNA polymerase helix-hairpin-helix motif" evidence="16">
    <location>
        <begin position="799"/>
        <end position="886"/>
    </location>
</feature>
<dbReference type="CDD" id="cd04485">
    <property type="entry name" value="DnaE_OBF"/>
    <property type="match status" value="1"/>
</dbReference>
<dbReference type="Pfam" id="PF14579">
    <property type="entry name" value="HHH_6"/>
    <property type="match status" value="1"/>
</dbReference>
<evidence type="ECO:0000256" key="9">
    <source>
        <dbReference type="ARBA" id="ARBA00022763"/>
    </source>
</evidence>
<dbReference type="Pfam" id="PF07733">
    <property type="entry name" value="DNA_pol3_alpha"/>
    <property type="match status" value="1"/>
</dbReference>
<evidence type="ECO:0000256" key="7">
    <source>
        <dbReference type="ARBA" id="ARBA00022695"/>
    </source>
</evidence>
<evidence type="ECO:0000256" key="11">
    <source>
        <dbReference type="ARBA" id="ARBA00023204"/>
    </source>
</evidence>
<dbReference type="NCBIfam" id="TIGR00594">
    <property type="entry name" value="polc"/>
    <property type="match status" value="1"/>
</dbReference>
<evidence type="ECO:0000256" key="12">
    <source>
        <dbReference type="ARBA" id="ARBA00049244"/>
    </source>
</evidence>
<keyword evidence="5" id="KW-0963">Cytoplasm</keyword>
<keyword evidence="19" id="KW-1185">Reference proteome</keyword>
<organism evidence="18 19">
    <name type="scientific">Deinococcus grandis</name>
    <dbReference type="NCBI Taxonomy" id="57498"/>
    <lineage>
        <taxon>Bacteria</taxon>
        <taxon>Thermotogati</taxon>
        <taxon>Deinococcota</taxon>
        <taxon>Deinococci</taxon>
        <taxon>Deinococcales</taxon>
        <taxon>Deinococcaceae</taxon>
        <taxon>Deinococcus</taxon>
    </lineage>
</organism>
<comment type="catalytic activity">
    <reaction evidence="12">
        <text>DNA(n) + a 2'-deoxyribonucleoside 5'-triphosphate = DNA(n+1) + diphosphate</text>
        <dbReference type="Rhea" id="RHEA:22508"/>
        <dbReference type="Rhea" id="RHEA-COMP:17339"/>
        <dbReference type="Rhea" id="RHEA-COMP:17340"/>
        <dbReference type="ChEBI" id="CHEBI:33019"/>
        <dbReference type="ChEBI" id="CHEBI:61560"/>
        <dbReference type="ChEBI" id="CHEBI:173112"/>
        <dbReference type="EC" id="2.7.7.7"/>
    </reaction>
</comment>
<dbReference type="GO" id="GO:0006260">
    <property type="term" value="P:DNA replication"/>
    <property type="evidence" value="ECO:0007669"/>
    <property type="project" value="UniProtKB-KW"/>
</dbReference>
<dbReference type="InterPro" id="IPR029460">
    <property type="entry name" value="DNAPol_HHH"/>
</dbReference>
<dbReference type="GO" id="GO:0003676">
    <property type="term" value="F:nucleic acid binding"/>
    <property type="evidence" value="ECO:0007669"/>
    <property type="project" value="InterPro"/>
</dbReference>
<evidence type="ECO:0000259" key="15">
    <source>
        <dbReference type="Pfam" id="PF07733"/>
    </source>
</evidence>
<dbReference type="InterPro" id="IPR004805">
    <property type="entry name" value="DnaE2/DnaE/PolC"/>
</dbReference>
<gene>
    <name evidence="18" type="ORF">DEIGR_310077</name>
</gene>
<evidence type="ECO:0000259" key="13">
    <source>
        <dbReference type="Pfam" id="PF01336"/>
    </source>
</evidence>
<dbReference type="InterPro" id="IPR004365">
    <property type="entry name" value="NA-bd_OB_tRNA"/>
</dbReference>
<dbReference type="InterPro" id="IPR040982">
    <property type="entry name" value="DNA_pol3_finger"/>
</dbReference>
<dbReference type="Pfam" id="PF02811">
    <property type="entry name" value="PHP"/>
    <property type="match status" value="1"/>
</dbReference>
<sequence length="1076" mass="117477">MSTPKAMTSLLTCQSFFSEGRSTVSPRRLVQTAKAAGFTAVGLADWCSVAGAVDLCDEAKQQGLQAVIGVTLPILFPSPPRASTPTQMFPVVLLARSREGYTTLCELITAVNLNHPDGLSLDVLRQAGGGVQDHLICLTGGRQGFPTVLGEQRDLARAAMYLRLLRAIFPSALYLQLFHGQAPNERRRLEYLRGLARDLELPVVGAPEVCMATPDEYPLLDALTCARLGLDVQTPHAERPRNDARHVATPGAWAHLLPFGDALLNAQTLADQCALHLLPERLSVPEPSLKPFQTAQDALEERIYRDLPQRYLPDRRAAAMERIQAELQTVAELDLAGFFLTAAEVTDYCRAHGILAAGRGSAAGSVLCFVLGITLSDPLAHGLLFERFLHTGRSSMPDVDIDIASSRRDQVLSWVEERWGLTGAGEAMVANRVTYRLKSAIQDLGRALGLPPELRDRLSRALGRDYGHLRPHRAREAEAVFTEVLGDAPVKDALLTLLEQVEPRFTRHLAPHSGGVVLSSEALTYYSPLMRSSGGIRMLTFDKDDVERLGLIKLDLLGLRMLAALERAREEVLRLTGEWVEYGQLPDDPGVWREISTGDTMALFQIESPAQVQMTARLQPRDMTQLAHQIALIRPGPIQSGTVHPYVRRARGEEPVPLMSEPLKSILAPTHGTLMFQEQILRLAVQYAGMDWPDADRFRSRLSKVEDEAELAQLKATFLDGAAATVGAFPWEAEAVFEQCAAFRGYGFAESHAHAFAQHSYASAYMRRHHPAAYFAAFLTEAPGMWPASTIAAEAARRGVRLSGACVNRSGVSYRAASDHTVRVPLTAVEGISADTARQIVQERLSNGKFQGVEDFYDRVQIKRDALDILVKAGAFDAIDRQKNRREAYFVLQTAAHARPSGTRALLVPKAAVPDVPELTIDAQAALDTELTGITPTGRHPLDAHRARLRDVGCEALASLRHGATCWAAGVIVARQRPPTAKGFAFYVLEDATGRVQAIISPDLWEAHRALLRDARALIVQGQVTRQGRAVTVRVEGLAELPLRPGGAAQAAGVGCARLCSKTAWYCVRRGCGRPG</sequence>
<accession>A0A100HMR8</accession>
<evidence type="ECO:0000256" key="10">
    <source>
        <dbReference type="ARBA" id="ARBA00022932"/>
    </source>
</evidence>
<evidence type="ECO:0000256" key="6">
    <source>
        <dbReference type="ARBA" id="ARBA00022679"/>
    </source>
</evidence>
<comment type="caution">
    <text evidence="18">The sequence shown here is derived from an EMBL/GenBank/DDBJ whole genome shotgun (WGS) entry which is preliminary data.</text>
</comment>
<dbReference type="Gene3D" id="1.10.150.870">
    <property type="match status" value="1"/>
</dbReference>
<dbReference type="AlphaFoldDB" id="A0A100HMR8"/>